<dbReference type="GO" id="GO:0004312">
    <property type="term" value="F:fatty acid synthase activity"/>
    <property type="evidence" value="ECO:0007669"/>
    <property type="project" value="TreeGrafter"/>
</dbReference>
<evidence type="ECO:0008006" key="13">
    <source>
        <dbReference type="Google" id="ProtNLM"/>
    </source>
</evidence>
<feature type="compositionally biased region" description="Low complexity" evidence="8">
    <location>
        <begin position="560"/>
        <end position="577"/>
    </location>
</feature>
<dbReference type="PROSITE" id="PS52004">
    <property type="entry name" value="KS3_2"/>
    <property type="match status" value="1"/>
</dbReference>
<dbReference type="Pfam" id="PF22336">
    <property type="entry name" value="RhiE-like_linker"/>
    <property type="match status" value="1"/>
</dbReference>
<dbReference type="InterPro" id="IPR020841">
    <property type="entry name" value="PKS_Beta-ketoAc_synthase_dom"/>
</dbReference>
<evidence type="ECO:0000259" key="10">
    <source>
        <dbReference type="PROSITE" id="PS52004"/>
    </source>
</evidence>
<feature type="domain" description="Ketosynthase family 3 (KS3)" evidence="10">
    <location>
        <begin position="3"/>
        <end position="421"/>
    </location>
</feature>
<evidence type="ECO:0000256" key="4">
    <source>
        <dbReference type="ARBA" id="ARBA00022490"/>
    </source>
</evidence>
<feature type="region of interest" description="Disordered" evidence="8">
    <location>
        <begin position="560"/>
        <end position="589"/>
    </location>
</feature>
<comment type="caution">
    <text evidence="11">The sequence shown here is derived from an EMBL/GenBank/DDBJ whole genome shotgun (WGS) entry which is preliminary data.</text>
</comment>
<keyword evidence="6" id="KW-0808">Transferase</keyword>
<dbReference type="PROSITE" id="PS00012">
    <property type="entry name" value="PHOSPHOPANTETHEINE"/>
    <property type="match status" value="1"/>
</dbReference>
<protein>
    <recommendedName>
        <fullName evidence="13">Phosphopantetheine attachment site</fullName>
    </recommendedName>
</protein>
<sequence length="678" mass="68993">MTDTAVAIVGMAGRFPGAPDLRTYWANLRAGVCAITDLPADDGDAHPDLVRSGGYLADADRFEAELFGVNAREAAILDPQHRLLLETAWQAFEDAGYDPRNAPPDTGVYVGGSPTGHMVAAAADPTLAAEFGTMQVRTLTDREFLAPWLSYRFGLTGPSLTVQAACATSLAAVHVAAQALLLGECDTALAGGVSVESVRPRGYVHQDGGILSRDGRCRPFTADADGTVPGSGVGVVVLRRLADALDAGDPVYAVLLGSAVTNDGAAKLGFTAPGVARQTAAIVEAWSAAGLPPSAAQYVEAHGTATRLGDRVELSALTAALGTTPDSLGTKRIGLGSVKAAIGHLDAAAGVAALVKVALMLRHRTVVASPGASRPHPDLAGTPFTLPTGTAEWPAPADGPRLAGVTGVAIGGTNVHLVLAEPPVPAPSTVDTTTEVLPISARTPGQLGTIARALAAVLRAPDAPRLADVGHTLRTGRAALSVRAVVVADDPGRAADALDAIAADPGRAADAIADGTTESAPLTTAWLNGDDVDWPPPAAGARRVHLPAYPFAGDHRGALTLPGTPTATPAESAAPEPAGDDGTPEPAGDPTAAVLALLTSTLALTPDDLDRTYFAVGGDSLTAILLAGRLHDEQGLDVPVELFLEQLTIRELADRIVGTAADEDDALAALLDEIESQP</sequence>
<dbReference type="PROSITE" id="PS50075">
    <property type="entry name" value="CARRIER"/>
    <property type="match status" value="1"/>
</dbReference>
<evidence type="ECO:0000256" key="6">
    <source>
        <dbReference type="ARBA" id="ARBA00022679"/>
    </source>
</evidence>
<dbReference type="InterPro" id="IPR018201">
    <property type="entry name" value="Ketoacyl_synth_AS"/>
</dbReference>
<dbReference type="SMART" id="SM00825">
    <property type="entry name" value="PKS_KS"/>
    <property type="match status" value="1"/>
</dbReference>
<dbReference type="GO" id="GO:0006633">
    <property type="term" value="P:fatty acid biosynthetic process"/>
    <property type="evidence" value="ECO:0007669"/>
    <property type="project" value="InterPro"/>
</dbReference>
<dbReference type="PROSITE" id="PS00606">
    <property type="entry name" value="KS3_1"/>
    <property type="match status" value="1"/>
</dbReference>
<dbReference type="GO" id="GO:0031177">
    <property type="term" value="F:phosphopantetheine binding"/>
    <property type="evidence" value="ECO:0007669"/>
    <property type="project" value="InterPro"/>
</dbReference>
<dbReference type="GO" id="GO:0005737">
    <property type="term" value="C:cytoplasm"/>
    <property type="evidence" value="ECO:0007669"/>
    <property type="project" value="UniProtKB-SubCell"/>
</dbReference>
<dbReference type="InterPro" id="IPR036736">
    <property type="entry name" value="ACP-like_sf"/>
</dbReference>
<dbReference type="InterPro" id="IPR016039">
    <property type="entry name" value="Thiolase-like"/>
</dbReference>
<comment type="pathway">
    <text evidence="2">Antibiotic biosynthesis.</text>
</comment>
<dbReference type="AlphaFoldDB" id="A0A8J3NBV5"/>
<evidence type="ECO:0000256" key="7">
    <source>
        <dbReference type="ARBA" id="ARBA00022737"/>
    </source>
</evidence>
<feature type="domain" description="Carrier" evidence="9">
    <location>
        <begin position="585"/>
        <end position="660"/>
    </location>
</feature>
<keyword evidence="3" id="KW-0596">Phosphopantetheine</keyword>
<dbReference type="InterPro" id="IPR014031">
    <property type="entry name" value="Ketoacyl_synth_C"/>
</dbReference>
<keyword evidence="4" id="KW-0963">Cytoplasm</keyword>
<dbReference type="InterPro" id="IPR020806">
    <property type="entry name" value="PKS_PP-bd"/>
</dbReference>
<name>A0A8J3NBV5_9ACTN</name>
<accession>A0A8J3NBV5</accession>
<dbReference type="RefSeq" id="WP_203656832.1">
    <property type="nucleotide sequence ID" value="NZ_BAAAZM010000019.1"/>
</dbReference>
<dbReference type="CDD" id="cd00833">
    <property type="entry name" value="PKS"/>
    <property type="match status" value="1"/>
</dbReference>
<organism evidence="11 12">
    <name type="scientific">Actinocatenispora rupis</name>
    <dbReference type="NCBI Taxonomy" id="519421"/>
    <lineage>
        <taxon>Bacteria</taxon>
        <taxon>Bacillati</taxon>
        <taxon>Actinomycetota</taxon>
        <taxon>Actinomycetes</taxon>
        <taxon>Micromonosporales</taxon>
        <taxon>Micromonosporaceae</taxon>
        <taxon>Actinocatenispora</taxon>
    </lineage>
</organism>
<dbReference type="InterPro" id="IPR054514">
    <property type="entry name" value="RhiE-like_linker"/>
</dbReference>
<dbReference type="Pfam" id="PF00109">
    <property type="entry name" value="ketoacyl-synt"/>
    <property type="match status" value="1"/>
</dbReference>
<dbReference type="GO" id="GO:0004315">
    <property type="term" value="F:3-oxoacyl-[acyl-carrier-protein] synthase activity"/>
    <property type="evidence" value="ECO:0007669"/>
    <property type="project" value="InterPro"/>
</dbReference>
<evidence type="ECO:0000256" key="1">
    <source>
        <dbReference type="ARBA" id="ARBA00004496"/>
    </source>
</evidence>
<dbReference type="InterPro" id="IPR014030">
    <property type="entry name" value="Ketoacyl_synth_N"/>
</dbReference>
<dbReference type="InterPro" id="IPR050091">
    <property type="entry name" value="PKS_NRPS_Biosynth_Enz"/>
</dbReference>
<dbReference type="EMBL" id="BOMB01000010">
    <property type="protein sequence ID" value="GID11077.1"/>
    <property type="molecule type" value="Genomic_DNA"/>
</dbReference>
<dbReference type="PANTHER" id="PTHR43775:SF37">
    <property type="entry name" value="SI:DKEY-61P9.11"/>
    <property type="match status" value="1"/>
</dbReference>
<dbReference type="Gene3D" id="1.10.1240.100">
    <property type="match status" value="1"/>
</dbReference>
<dbReference type="SUPFAM" id="SSF53901">
    <property type="entry name" value="Thiolase-like"/>
    <property type="match status" value="1"/>
</dbReference>
<dbReference type="Gene3D" id="3.40.47.10">
    <property type="match status" value="1"/>
</dbReference>
<dbReference type="Pfam" id="PF00550">
    <property type="entry name" value="PP-binding"/>
    <property type="match status" value="1"/>
</dbReference>
<dbReference type="GO" id="GO:0071770">
    <property type="term" value="P:DIM/DIP cell wall layer assembly"/>
    <property type="evidence" value="ECO:0007669"/>
    <property type="project" value="TreeGrafter"/>
</dbReference>
<dbReference type="InterPro" id="IPR009081">
    <property type="entry name" value="PP-bd_ACP"/>
</dbReference>
<dbReference type="SUPFAM" id="SSF47336">
    <property type="entry name" value="ACP-like"/>
    <property type="match status" value="1"/>
</dbReference>
<dbReference type="Pfam" id="PF02801">
    <property type="entry name" value="Ketoacyl-synt_C"/>
    <property type="match status" value="1"/>
</dbReference>
<evidence type="ECO:0000256" key="5">
    <source>
        <dbReference type="ARBA" id="ARBA00022553"/>
    </source>
</evidence>
<evidence type="ECO:0000256" key="8">
    <source>
        <dbReference type="SAM" id="MobiDB-lite"/>
    </source>
</evidence>
<dbReference type="SMART" id="SM00823">
    <property type="entry name" value="PKS_PP"/>
    <property type="match status" value="1"/>
</dbReference>
<dbReference type="Gene3D" id="1.10.1200.10">
    <property type="entry name" value="ACP-like"/>
    <property type="match status" value="1"/>
</dbReference>
<proteinExistence type="predicted"/>
<keyword evidence="5" id="KW-0597">Phosphoprotein</keyword>
<evidence type="ECO:0000313" key="11">
    <source>
        <dbReference type="EMBL" id="GID11077.1"/>
    </source>
</evidence>
<dbReference type="Proteomes" id="UP000612808">
    <property type="component" value="Unassembled WGS sequence"/>
</dbReference>
<evidence type="ECO:0000313" key="12">
    <source>
        <dbReference type="Proteomes" id="UP000612808"/>
    </source>
</evidence>
<reference evidence="11" key="1">
    <citation type="submission" date="2021-01" db="EMBL/GenBank/DDBJ databases">
        <title>Whole genome shotgun sequence of Actinocatenispora rupis NBRC 107355.</title>
        <authorList>
            <person name="Komaki H."/>
            <person name="Tamura T."/>
        </authorList>
    </citation>
    <scope>NUCLEOTIDE SEQUENCE</scope>
    <source>
        <strain evidence="11">NBRC 107355</strain>
    </source>
</reference>
<dbReference type="PANTHER" id="PTHR43775">
    <property type="entry name" value="FATTY ACID SYNTHASE"/>
    <property type="match status" value="1"/>
</dbReference>
<evidence type="ECO:0000256" key="2">
    <source>
        <dbReference type="ARBA" id="ARBA00004792"/>
    </source>
</evidence>
<comment type="subcellular location">
    <subcellularLocation>
        <location evidence="1">Cytoplasm</location>
    </subcellularLocation>
</comment>
<evidence type="ECO:0000256" key="3">
    <source>
        <dbReference type="ARBA" id="ARBA00022450"/>
    </source>
</evidence>
<keyword evidence="7" id="KW-0677">Repeat</keyword>
<gene>
    <name evidence="11" type="ORF">Aru02nite_19660</name>
</gene>
<dbReference type="GO" id="GO:0005886">
    <property type="term" value="C:plasma membrane"/>
    <property type="evidence" value="ECO:0007669"/>
    <property type="project" value="TreeGrafter"/>
</dbReference>
<evidence type="ECO:0000259" key="9">
    <source>
        <dbReference type="PROSITE" id="PS50075"/>
    </source>
</evidence>
<dbReference type="InterPro" id="IPR006162">
    <property type="entry name" value="Ppantetheine_attach_site"/>
</dbReference>
<keyword evidence="12" id="KW-1185">Reference proteome</keyword>